<evidence type="ECO:0000256" key="6">
    <source>
        <dbReference type="ARBA" id="ARBA00023079"/>
    </source>
</evidence>
<dbReference type="HAMAP" id="MF_01969">
    <property type="entry name" value="KynB"/>
    <property type="match status" value="1"/>
</dbReference>
<comment type="function">
    <text evidence="1 9">Catalyzes the hydrolysis of N-formyl-L-kynurenine to L-kynurenine, the second step in the kynurenine pathway of tryptophan degradation.</text>
</comment>
<dbReference type="EC" id="3.5.1.9" evidence="9"/>
<evidence type="ECO:0000256" key="5">
    <source>
        <dbReference type="ARBA" id="ARBA00022833"/>
    </source>
</evidence>
<evidence type="ECO:0000313" key="10">
    <source>
        <dbReference type="EMBL" id="AWY42644.1"/>
    </source>
</evidence>
<sequence length="221" mass="24233">MKKTMSWWDISPPLSAATPTWPGDTPFQEERVWTYGPECPVNVGRITLSPHTGAHVDAPLHYSPEGAPIGEVSLDVYMGPCRVLHCLDSGALVQPEQLQGRLANLPERVLLRTYRQAPLSTWDPDFTAVAKETVELLASQGVRLIGIDTPSLDPQQSKTMDSHNAVARHGMAILEGIVLDEVPEGDYELIALPLRFAHLDASPVRAILRPLNSSPYEEAAQ</sequence>
<dbReference type="OrthoDB" id="7067800at2"/>
<dbReference type="GO" id="GO:0004061">
    <property type="term" value="F:arylformamidase activity"/>
    <property type="evidence" value="ECO:0007669"/>
    <property type="project" value="UniProtKB-UniRule"/>
</dbReference>
<keyword evidence="6 9" id="KW-0823">Tryptophan catabolism</keyword>
<dbReference type="InterPro" id="IPR007325">
    <property type="entry name" value="KFase/CYL"/>
</dbReference>
<feature type="binding site" evidence="9">
    <location>
        <position position="55"/>
    </location>
    <ligand>
        <name>Zn(2+)</name>
        <dbReference type="ChEBI" id="CHEBI:29105"/>
        <label>1</label>
    </ligand>
</feature>
<keyword evidence="3 9" id="KW-0479">Metal-binding</keyword>
<feature type="binding site" evidence="9">
    <location>
        <position position="21"/>
    </location>
    <ligand>
        <name>substrate</name>
    </ligand>
</feature>
<dbReference type="PANTHER" id="PTHR31118:SF32">
    <property type="entry name" value="KYNURENINE FORMAMIDASE"/>
    <property type="match status" value="1"/>
</dbReference>
<protein>
    <recommendedName>
        <fullName evidence="9">Kynurenine formamidase</fullName>
        <shortName evidence="9">KFA</shortName>
        <shortName evidence="9">KFase</shortName>
        <ecNumber evidence="9">3.5.1.9</ecNumber>
    </recommendedName>
    <alternativeName>
        <fullName evidence="9">Arylformamidase</fullName>
    </alternativeName>
    <alternativeName>
        <fullName evidence="9">N-formylkynurenine formamidase</fullName>
        <shortName evidence="9">FKF</shortName>
    </alternativeName>
</protein>
<feature type="binding site" evidence="9">
    <location>
        <position position="163"/>
    </location>
    <ligand>
        <name>Zn(2+)</name>
        <dbReference type="ChEBI" id="CHEBI:29105"/>
        <label>2</label>
    </ligand>
</feature>
<name>A0A2Z4RRY3_PSEPU</name>
<dbReference type="NCBIfam" id="TIGR03035">
    <property type="entry name" value="trp_arylform"/>
    <property type="match status" value="1"/>
</dbReference>
<evidence type="ECO:0000256" key="3">
    <source>
        <dbReference type="ARBA" id="ARBA00022723"/>
    </source>
</evidence>
<evidence type="ECO:0000256" key="9">
    <source>
        <dbReference type="HAMAP-Rule" id="MF_01969"/>
    </source>
</evidence>
<comment type="catalytic activity">
    <reaction evidence="7 9">
        <text>N-formyl-L-kynurenine + H2O = L-kynurenine + formate + H(+)</text>
        <dbReference type="Rhea" id="RHEA:13009"/>
        <dbReference type="ChEBI" id="CHEBI:15377"/>
        <dbReference type="ChEBI" id="CHEBI:15378"/>
        <dbReference type="ChEBI" id="CHEBI:15740"/>
        <dbReference type="ChEBI" id="CHEBI:57959"/>
        <dbReference type="ChEBI" id="CHEBI:58629"/>
        <dbReference type="EC" id="3.5.1.9"/>
    </reaction>
</comment>
<dbReference type="GO" id="GO:0004328">
    <property type="term" value="F:formamidase activity"/>
    <property type="evidence" value="ECO:0007669"/>
    <property type="project" value="InterPro"/>
</dbReference>
<dbReference type="GO" id="GO:0019441">
    <property type="term" value="P:L-tryptophan catabolic process to kynurenine"/>
    <property type="evidence" value="ECO:0007669"/>
    <property type="project" value="UniProtKB-UniRule"/>
</dbReference>
<reference evidence="10 11" key="1">
    <citation type="submission" date="2018-05" db="EMBL/GenBank/DDBJ databases">
        <title>Whole genome sequence of Pseudomonas putida JBC17.</title>
        <authorList>
            <person name="Lee Y.H."/>
            <person name="David K."/>
        </authorList>
    </citation>
    <scope>NUCLEOTIDE SEQUENCE [LARGE SCALE GENOMIC DNA]</scope>
    <source>
        <strain evidence="10 11">JBC17</strain>
    </source>
</reference>
<feature type="binding site" evidence="9">
    <location>
        <position position="175"/>
    </location>
    <ligand>
        <name>Zn(2+)</name>
        <dbReference type="ChEBI" id="CHEBI:29105"/>
        <label>2</label>
    </ligand>
</feature>
<feature type="binding site" evidence="9">
    <location>
        <position position="57"/>
    </location>
    <ligand>
        <name>Zn(2+)</name>
        <dbReference type="ChEBI" id="CHEBI:29105"/>
        <label>2</label>
    </ligand>
</feature>
<evidence type="ECO:0000256" key="8">
    <source>
        <dbReference type="ARBA" id="ARBA00060547"/>
    </source>
</evidence>
<dbReference type="FunFam" id="3.50.30.50:FF:000001">
    <property type="entry name" value="Kynurenine formamidase"/>
    <property type="match status" value="1"/>
</dbReference>
<dbReference type="RefSeq" id="WP_110966222.1">
    <property type="nucleotide sequence ID" value="NZ_CP029693.1"/>
</dbReference>
<dbReference type="UniPathway" id="UPA00333">
    <property type="reaction ID" value="UER00454"/>
</dbReference>
<keyword evidence="4 9" id="KW-0378">Hydrolase</keyword>
<evidence type="ECO:0000256" key="2">
    <source>
        <dbReference type="ARBA" id="ARBA00011738"/>
    </source>
</evidence>
<organism evidence="10 11">
    <name type="scientific">Pseudomonas putida</name>
    <name type="common">Arthrobacter siderocapsulatus</name>
    <dbReference type="NCBI Taxonomy" id="303"/>
    <lineage>
        <taxon>Bacteria</taxon>
        <taxon>Pseudomonadati</taxon>
        <taxon>Pseudomonadota</taxon>
        <taxon>Gammaproteobacteria</taxon>
        <taxon>Pseudomonadales</taxon>
        <taxon>Pseudomonadaceae</taxon>
        <taxon>Pseudomonas</taxon>
    </lineage>
</organism>
<dbReference type="Proteomes" id="UP000250299">
    <property type="component" value="Chromosome"/>
</dbReference>
<proteinExistence type="inferred from homology"/>
<dbReference type="SUPFAM" id="SSF102198">
    <property type="entry name" value="Putative cyclase"/>
    <property type="match status" value="1"/>
</dbReference>
<gene>
    <name evidence="9 10" type="primary">kynB</name>
    <name evidence="10" type="ORF">DKY63_23145</name>
</gene>
<dbReference type="InterPro" id="IPR017484">
    <property type="entry name" value="Kynurenine_formamidase_bac"/>
</dbReference>
<feature type="binding site" evidence="9">
    <location>
        <position position="57"/>
    </location>
    <ligand>
        <name>Zn(2+)</name>
        <dbReference type="ChEBI" id="CHEBI:29105"/>
        <label>1</label>
    </ligand>
</feature>
<accession>A0A2Z4RRY3</accession>
<dbReference type="Gene3D" id="3.50.30.50">
    <property type="entry name" value="Putative cyclase"/>
    <property type="match status" value="1"/>
</dbReference>
<dbReference type="PANTHER" id="PTHR31118">
    <property type="entry name" value="CYCLASE-LIKE PROTEIN 2"/>
    <property type="match status" value="1"/>
</dbReference>
<evidence type="ECO:0000256" key="7">
    <source>
        <dbReference type="ARBA" id="ARBA00048496"/>
    </source>
</evidence>
<evidence type="ECO:0000313" key="11">
    <source>
        <dbReference type="Proteomes" id="UP000250299"/>
    </source>
</evidence>
<comment type="pathway">
    <text evidence="8 9">Amino-acid degradation; L-tryptophan degradation via kynurenine pathway; L-kynurenine from L-tryptophan: step 2/2.</text>
</comment>
<evidence type="ECO:0000256" key="4">
    <source>
        <dbReference type="ARBA" id="ARBA00022801"/>
    </source>
</evidence>
<comment type="cofactor">
    <cofactor evidence="9">
        <name>Zn(2+)</name>
        <dbReference type="ChEBI" id="CHEBI:29105"/>
    </cofactor>
    <text evidence="9">Binds 2 zinc ions per subunit.</text>
</comment>
<dbReference type="AlphaFoldDB" id="A0A2Z4RRY3"/>
<comment type="subunit">
    <text evidence="2 9">Homodimer.</text>
</comment>
<dbReference type="Pfam" id="PF04199">
    <property type="entry name" value="Cyclase"/>
    <property type="match status" value="1"/>
</dbReference>
<keyword evidence="5 9" id="KW-0862">Zinc</keyword>
<dbReference type="GO" id="GO:0008270">
    <property type="term" value="F:zinc ion binding"/>
    <property type="evidence" value="ECO:0007669"/>
    <property type="project" value="UniProtKB-UniRule"/>
</dbReference>
<dbReference type="EMBL" id="CP029693">
    <property type="protein sequence ID" value="AWY42644.1"/>
    <property type="molecule type" value="Genomic_DNA"/>
</dbReference>
<feature type="active site" description="Proton donor/acceptor" evidence="9">
    <location>
        <position position="61"/>
    </location>
</feature>
<feature type="binding site" evidence="9">
    <location>
        <position position="175"/>
    </location>
    <ligand>
        <name>Zn(2+)</name>
        <dbReference type="ChEBI" id="CHEBI:29105"/>
        <label>1</label>
    </ligand>
</feature>
<evidence type="ECO:0000256" key="1">
    <source>
        <dbReference type="ARBA" id="ARBA00002204"/>
    </source>
</evidence>
<dbReference type="InterPro" id="IPR037175">
    <property type="entry name" value="KFase_sf"/>
</dbReference>
<comment type="similarity">
    <text evidence="9">Belongs to the Cyclase 1 superfamily. KynB family.</text>
</comment>
<feature type="binding site" evidence="9">
    <location>
        <position position="51"/>
    </location>
    <ligand>
        <name>Zn(2+)</name>
        <dbReference type="ChEBI" id="CHEBI:29105"/>
        <label>1</label>
    </ligand>
</feature>